<dbReference type="Proteomes" id="UP000187012">
    <property type="component" value="Unassembled WGS sequence"/>
</dbReference>
<accession>A0A1N7RMW6</accession>
<gene>
    <name evidence="1" type="ORF">BN2475_90024</name>
</gene>
<dbReference type="STRING" id="1247936.BN2475_90024"/>
<organism evidence="1 2">
    <name type="scientific">Paraburkholderia ribeironis</name>
    <dbReference type="NCBI Taxonomy" id="1247936"/>
    <lineage>
        <taxon>Bacteria</taxon>
        <taxon>Pseudomonadati</taxon>
        <taxon>Pseudomonadota</taxon>
        <taxon>Betaproteobacteria</taxon>
        <taxon>Burkholderiales</taxon>
        <taxon>Burkholderiaceae</taxon>
        <taxon>Paraburkholderia</taxon>
    </lineage>
</organism>
<dbReference type="AlphaFoldDB" id="A0A1N7RMW6"/>
<name>A0A1N7RMW6_9BURK</name>
<dbReference type="EMBL" id="CYGX02000009">
    <property type="protein sequence ID" value="SIT36447.1"/>
    <property type="molecule type" value="Genomic_DNA"/>
</dbReference>
<evidence type="ECO:0000313" key="2">
    <source>
        <dbReference type="Proteomes" id="UP000187012"/>
    </source>
</evidence>
<sequence>MRLRKANAALTAGAKQRTSFDFSGANAARADPSLATPAAIMRG</sequence>
<evidence type="ECO:0000313" key="1">
    <source>
        <dbReference type="EMBL" id="SIT36447.1"/>
    </source>
</evidence>
<keyword evidence="2" id="KW-1185">Reference proteome</keyword>
<proteinExistence type="predicted"/>
<reference evidence="1 2" key="1">
    <citation type="submission" date="2016-12" db="EMBL/GenBank/DDBJ databases">
        <authorList>
            <person name="Song W.-J."/>
            <person name="Kurnit D.M."/>
        </authorList>
    </citation>
    <scope>NUCLEOTIDE SEQUENCE [LARGE SCALE GENOMIC DNA]</scope>
    <source>
        <strain evidence="1 2">STM7296</strain>
    </source>
</reference>
<protein>
    <submittedName>
        <fullName evidence="1">Uncharacterized protein</fullName>
    </submittedName>
</protein>